<name>A2G6F5_TRIV3</name>
<dbReference type="VEuPathDB" id="TrichDB:TVAG_285730"/>
<evidence type="ECO:0000313" key="2">
    <source>
        <dbReference type="Proteomes" id="UP000001542"/>
    </source>
</evidence>
<gene>
    <name evidence="1" type="ORF">TVAG_285730</name>
</gene>
<dbReference type="Gene3D" id="1.25.10.10">
    <property type="entry name" value="Leucine-rich Repeat Variant"/>
    <property type="match status" value="1"/>
</dbReference>
<dbReference type="SUPFAM" id="SSF48371">
    <property type="entry name" value="ARM repeat"/>
    <property type="match status" value="1"/>
</dbReference>
<dbReference type="OrthoDB" id="10487766at2759"/>
<evidence type="ECO:0000313" key="1">
    <source>
        <dbReference type="EMBL" id="EAX87266.1"/>
    </source>
</evidence>
<proteinExistence type="predicted"/>
<dbReference type="InterPro" id="IPR011989">
    <property type="entry name" value="ARM-like"/>
</dbReference>
<dbReference type="VEuPathDB" id="TrichDB:TVAGG3_0969230"/>
<evidence type="ECO:0008006" key="3">
    <source>
        <dbReference type="Google" id="ProtNLM"/>
    </source>
</evidence>
<organism evidence="1 2">
    <name type="scientific">Trichomonas vaginalis (strain ATCC PRA-98 / G3)</name>
    <dbReference type="NCBI Taxonomy" id="412133"/>
    <lineage>
        <taxon>Eukaryota</taxon>
        <taxon>Metamonada</taxon>
        <taxon>Parabasalia</taxon>
        <taxon>Trichomonadida</taxon>
        <taxon>Trichomonadidae</taxon>
        <taxon>Trichomonas</taxon>
    </lineage>
</organism>
<sequence length="442" mass="50444">MFDSLSLSSPSLRISNLDDPDFVNRQCFPVIAQPIRNEDFSIDFINVQLIPEIKNIIKQDKKNKFETLPTLIRLILDNFPEDGSSIIRNEIFSTIQSTIKFGGPRKASDLTELAVEIASSIPKYYRDDIICEIISHLYQDEDQNTRKLAVHLISIVRDFWRVQQYFKLLARDKSSVVRGTVLTILPNCMIDDDSMRNILIQAANDTHPGVRQVAATVIAKASPPLLDEYKKLLSSSITVRYAFPSLPEIVMATSFSQIIDAFFEAIKIDRNDAAVALLETASKADIKSEEPLYLRAASELVSFTPFAWRLYSFAQNFTNQSDFIELLDPSNIPDWRTRYALLKQCEEFIPFLGNQLVRLAEIYSEDQTAIIRNESATLWAMLVNSDNSLIKCMEERLMRGSWHKRLVLCKVIKQVGISIFSNELVNKLKNDEICNVRDCINL</sequence>
<dbReference type="AlphaFoldDB" id="A2G6F5"/>
<dbReference type="EMBL" id="DS114481">
    <property type="protein sequence ID" value="EAX87266.1"/>
    <property type="molecule type" value="Genomic_DNA"/>
</dbReference>
<reference evidence="1" key="1">
    <citation type="submission" date="2006-10" db="EMBL/GenBank/DDBJ databases">
        <authorList>
            <person name="Amadeo P."/>
            <person name="Zhao Q."/>
            <person name="Wortman J."/>
            <person name="Fraser-Liggett C."/>
            <person name="Carlton J."/>
        </authorList>
    </citation>
    <scope>NUCLEOTIDE SEQUENCE</scope>
    <source>
        <strain evidence="1">G3</strain>
    </source>
</reference>
<dbReference type="Proteomes" id="UP000001542">
    <property type="component" value="Unassembled WGS sequence"/>
</dbReference>
<protein>
    <recommendedName>
        <fullName evidence="3">HEAT repeat family protein</fullName>
    </recommendedName>
</protein>
<dbReference type="InterPro" id="IPR016024">
    <property type="entry name" value="ARM-type_fold"/>
</dbReference>
<reference evidence="1" key="2">
    <citation type="journal article" date="2007" name="Science">
        <title>Draft genome sequence of the sexually transmitted pathogen Trichomonas vaginalis.</title>
        <authorList>
            <person name="Carlton J.M."/>
            <person name="Hirt R.P."/>
            <person name="Silva J.C."/>
            <person name="Delcher A.L."/>
            <person name="Schatz M."/>
            <person name="Zhao Q."/>
            <person name="Wortman J.R."/>
            <person name="Bidwell S.L."/>
            <person name="Alsmark U.C.M."/>
            <person name="Besteiro S."/>
            <person name="Sicheritz-Ponten T."/>
            <person name="Noel C.J."/>
            <person name="Dacks J.B."/>
            <person name="Foster P.G."/>
            <person name="Simillion C."/>
            <person name="Van de Peer Y."/>
            <person name="Miranda-Saavedra D."/>
            <person name="Barton G.J."/>
            <person name="Westrop G.D."/>
            <person name="Mueller S."/>
            <person name="Dessi D."/>
            <person name="Fiori P.L."/>
            <person name="Ren Q."/>
            <person name="Paulsen I."/>
            <person name="Zhang H."/>
            <person name="Bastida-Corcuera F.D."/>
            <person name="Simoes-Barbosa A."/>
            <person name="Brown M.T."/>
            <person name="Hayes R.D."/>
            <person name="Mukherjee M."/>
            <person name="Okumura C.Y."/>
            <person name="Schneider R."/>
            <person name="Smith A.J."/>
            <person name="Vanacova S."/>
            <person name="Villalvazo M."/>
            <person name="Haas B.J."/>
            <person name="Pertea M."/>
            <person name="Feldblyum T.V."/>
            <person name="Utterback T.R."/>
            <person name="Shu C.L."/>
            <person name="Osoegawa K."/>
            <person name="de Jong P.J."/>
            <person name="Hrdy I."/>
            <person name="Horvathova L."/>
            <person name="Zubacova Z."/>
            <person name="Dolezal P."/>
            <person name="Malik S.B."/>
            <person name="Logsdon J.M. Jr."/>
            <person name="Henze K."/>
            <person name="Gupta A."/>
            <person name="Wang C.C."/>
            <person name="Dunne R.L."/>
            <person name="Upcroft J.A."/>
            <person name="Upcroft P."/>
            <person name="White O."/>
            <person name="Salzberg S.L."/>
            <person name="Tang P."/>
            <person name="Chiu C.-H."/>
            <person name="Lee Y.-S."/>
            <person name="Embley T.M."/>
            <person name="Coombs G.H."/>
            <person name="Mottram J.C."/>
            <person name="Tachezy J."/>
            <person name="Fraser-Liggett C.M."/>
            <person name="Johnson P.J."/>
        </authorList>
    </citation>
    <scope>NUCLEOTIDE SEQUENCE [LARGE SCALE GENOMIC DNA]</scope>
    <source>
        <strain evidence="1">G3</strain>
    </source>
</reference>
<dbReference type="KEGG" id="tva:4744917"/>
<accession>A2G6F5</accession>
<keyword evidence="2" id="KW-1185">Reference proteome</keyword>
<dbReference type="InParanoid" id="A2G6F5"/>